<gene>
    <name evidence="5" type="ORF">BHF68_00805</name>
</gene>
<dbReference type="PROSITE" id="PS51671">
    <property type="entry name" value="ACT"/>
    <property type="match status" value="1"/>
</dbReference>
<dbReference type="SUPFAM" id="SSF55021">
    <property type="entry name" value="ACT-like"/>
    <property type="match status" value="1"/>
</dbReference>
<name>A0A1E5G502_9FIRM</name>
<dbReference type="RefSeq" id="WP_069641749.1">
    <property type="nucleotide sequence ID" value="NZ_MIJE01000001.1"/>
</dbReference>
<feature type="domain" description="CBS" evidence="3">
    <location>
        <begin position="7"/>
        <end position="63"/>
    </location>
</feature>
<dbReference type="InterPro" id="IPR046342">
    <property type="entry name" value="CBS_dom_sf"/>
</dbReference>
<evidence type="ECO:0000259" key="3">
    <source>
        <dbReference type="PROSITE" id="PS51371"/>
    </source>
</evidence>
<dbReference type="Gene3D" id="3.30.70.260">
    <property type="match status" value="1"/>
</dbReference>
<sequence length="215" mass="23891">MLIEEIMKKKVITVEPSESLAAALRITKERRIRHLPVVENQVLVGIVTDTDLRDVCPSKLVNEDQDDLLQKTTIKEIMNTNVITAHPLDFVEDAASVLYEFRIGCLPVIHKGKLVGIVTESDVLHTLVELLGVNQPSSHVEVTVDDKPGMLADIAVIFKDLKVNVTSIYLKPSSEHGKKILVFRVQTMDPRRVCLAIEKAGYKVKGPLGLSYGEM</sequence>
<protein>
    <submittedName>
        <fullName evidence="5">Acetoin utilization protein AcuB</fullName>
    </submittedName>
</protein>
<evidence type="ECO:0000256" key="2">
    <source>
        <dbReference type="PROSITE-ProRule" id="PRU00703"/>
    </source>
</evidence>
<dbReference type="InterPro" id="IPR000644">
    <property type="entry name" value="CBS_dom"/>
</dbReference>
<dbReference type="AlphaFoldDB" id="A0A1E5G502"/>
<feature type="domain" description="ACT" evidence="4">
    <location>
        <begin position="139"/>
        <end position="212"/>
    </location>
</feature>
<keyword evidence="6" id="KW-1185">Reference proteome</keyword>
<dbReference type="PANTHER" id="PTHR43080:SF2">
    <property type="entry name" value="CBS DOMAIN-CONTAINING PROTEIN"/>
    <property type="match status" value="1"/>
</dbReference>
<feature type="domain" description="CBS" evidence="3">
    <location>
        <begin position="78"/>
        <end position="137"/>
    </location>
</feature>
<dbReference type="PROSITE" id="PS51371">
    <property type="entry name" value="CBS"/>
    <property type="match status" value="2"/>
</dbReference>
<evidence type="ECO:0000313" key="6">
    <source>
        <dbReference type="Proteomes" id="UP000094296"/>
    </source>
</evidence>
<dbReference type="InterPro" id="IPR002912">
    <property type="entry name" value="ACT_dom"/>
</dbReference>
<keyword evidence="1 2" id="KW-0129">CBS domain</keyword>
<dbReference type="InterPro" id="IPR051257">
    <property type="entry name" value="Diverse_CBS-Domain"/>
</dbReference>
<dbReference type="Proteomes" id="UP000094296">
    <property type="component" value="Unassembled WGS sequence"/>
</dbReference>
<evidence type="ECO:0000259" key="4">
    <source>
        <dbReference type="PROSITE" id="PS51671"/>
    </source>
</evidence>
<dbReference type="Gene3D" id="3.10.580.10">
    <property type="entry name" value="CBS-domain"/>
    <property type="match status" value="1"/>
</dbReference>
<dbReference type="PANTHER" id="PTHR43080">
    <property type="entry name" value="CBS DOMAIN-CONTAINING PROTEIN CBSX3, MITOCHONDRIAL"/>
    <property type="match status" value="1"/>
</dbReference>
<dbReference type="OrthoDB" id="9781631at2"/>
<comment type="caution">
    <text evidence="5">The sequence shown here is derived from an EMBL/GenBank/DDBJ whole genome shotgun (WGS) entry which is preliminary data.</text>
</comment>
<proteinExistence type="predicted"/>
<dbReference type="CDD" id="cd04584">
    <property type="entry name" value="CBS_pair_AcuB_like"/>
    <property type="match status" value="1"/>
</dbReference>
<dbReference type="Pfam" id="PF01842">
    <property type="entry name" value="ACT"/>
    <property type="match status" value="1"/>
</dbReference>
<evidence type="ECO:0000256" key="1">
    <source>
        <dbReference type="ARBA" id="ARBA00023122"/>
    </source>
</evidence>
<dbReference type="SMART" id="SM00116">
    <property type="entry name" value="CBS"/>
    <property type="match status" value="2"/>
</dbReference>
<dbReference type="SUPFAM" id="SSF54631">
    <property type="entry name" value="CBS-domain pair"/>
    <property type="match status" value="1"/>
</dbReference>
<organism evidence="5 6">
    <name type="scientific">Desulfuribacillus alkaliarsenatis</name>
    <dbReference type="NCBI Taxonomy" id="766136"/>
    <lineage>
        <taxon>Bacteria</taxon>
        <taxon>Bacillati</taxon>
        <taxon>Bacillota</taxon>
        <taxon>Desulfuribacillia</taxon>
        <taxon>Desulfuribacillales</taxon>
        <taxon>Desulfuribacillaceae</taxon>
        <taxon>Desulfuribacillus</taxon>
    </lineage>
</organism>
<dbReference type="InterPro" id="IPR045865">
    <property type="entry name" value="ACT-like_dom_sf"/>
</dbReference>
<reference evidence="5 6" key="1">
    <citation type="submission" date="2016-09" db="EMBL/GenBank/DDBJ databases">
        <title>Draft genome sequence for the type strain of Desulfuribacillus alkaliarsenatis AHT28, an obligately anaerobic, sulfidogenic bacterium isolated from Russian soda lake sediments.</title>
        <authorList>
            <person name="Abin C.A."/>
            <person name="Hollibaugh J.T."/>
        </authorList>
    </citation>
    <scope>NUCLEOTIDE SEQUENCE [LARGE SCALE GENOMIC DNA]</scope>
    <source>
        <strain evidence="5 6">AHT28</strain>
    </source>
</reference>
<dbReference type="Pfam" id="PF00571">
    <property type="entry name" value="CBS"/>
    <property type="match status" value="2"/>
</dbReference>
<dbReference type="STRING" id="766136.BHF68_00805"/>
<dbReference type="EMBL" id="MIJE01000001">
    <property type="protein sequence ID" value="OEF98257.1"/>
    <property type="molecule type" value="Genomic_DNA"/>
</dbReference>
<accession>A0A1E5G502</accession>
<evidence type="ECO:0000313" key="5">
    <source>
        <dbReference type="EMBL" id="OEF98257.1"/>
    </source>
</evidence>